<protein>
    <submittedName>
        <fullName evidence="2">Class I SAM-dependent methyltransferase</fullName>
    </submittedName>
</protein>
<evidence type="ECO:0000259" key="1">
    <source>
        <dbReference type="Pfam" id="PF08241"/>
    </source>
</evidence>
<dbReference type="SUPFAM" id="SSF53335">
    <property type="entry name" value="S-adenosyl-L-methionine-dependent methyltransferases"/>
    <property type="match status" value="1"/>
</dbReference>
<gene>
    <name evidence="2" type="ORF">JMJ56_00810</name>
</gene>
<dbReference type="Pfam" id="PF08241">
    <property type="entry name" value="Methyltransf_11"/>
    <property type="match status" value="1"/>
</dbReference>
<dbReference type="InterPro" id="IPR029063">
    <property type="entry name" value="SAM-dependent_MTases_sf"/>
</dbReference>
<proteinExistence type="predicted"/>
<dbReference type="GO" id="GO:0032259">
    <property type="term" value="P:methylation"/>
    <property type="evidence" value="ECO:0007669"/>
    <property type="project" value="UniProtKB-KW"/>
</dbReference>
<sequence>MEPAEYDLMDAAEQGMWWYRALHAHAIAALQSVRIGPGGLLDAGCGTGGFLARLRAAQPGLKAAGLEYFAPAAARARAKAGVPVAIGSVNAMPFAAGCFGAVASLDVLSHAAVEPDAALGEMARILAPGGLLVLNLPAYDWLLSAHDLRVRNIRRFTAGGVRRLLAASGFTATRTRYWNALLLPVMAAQRKLLASAPHHGSDVAPFPPWLDRSLHAVTVLERRLMRLGLPFPAGGSILATAIRA</sequence>
<dbReference type="CDD" id="cd02440">
    <property type="entry name" value="AdoMet_MTases"/>
    <property type="match status" value="1"/>
</dbReference>
<evidence type="ECO:0000313" key="2">
    <source>
        <dbReference type="EMBL" id="MBL6076522.1"/>
    </source>
</evidence>
<accession>A0ABS1TYL7</accession>
<keyword evidence="3" id="KW-1185">Reference proteome</keyword>
<reference evidence="2 3" key="1">
    <citation type="submission" date="2021-01" db="EMBL/GenBank/DDBJ databases">
        <title>Belnapia mucosa sp. nov. and Belnapia arida sp. nov., isolated from the Tabernas Desert (Almeria, Spain).</title>
        <authorList>
            <person name="Molina-Menor E."/>
            <person name="Vidal-Verdu A."/>
            <person name="Calonge A."/>
            <person name="Satari L."/>
            <person name="Pereto J."/>
            <person name="Porcar M."/>
        </authorList>
    </citation>
    <scope>NUCLEOTIDE SEQUENCE [LARGE SCALE GENOMIC DNA]</scope>
    <source>
        <strain evidence="2 3">T18</strain>
    </source>
</reference>
<dbReference type="RefSeq" id="WP_202829711.1">
    <property type="nucleotide sequence ID" value="NZ_JAETWB010000001.1"/>
</dbReference>
<evidence type="ECO:0000313" key="3">
    <source>
        <dbReference type="Proteomes" id="UP000660885"/>
    </source>
</evidence>
<dbReference type="EMBL" id="JAETWB010000001">
    <property type="protein sequence ID" value="MBL6076522.1"/>
    <property type="molecule type" value="Genomic_DNA"/>
</dbReference>
<name>A0ABS1TYL7_9PROT</name>
<dbReference type="InterPro" id="IPR013216">
    <property type="entry name" value="Methyltransf_11"/>
</dbReference>
<dbReference type="Proteomes" id="UP000660885">
    <property type="component" value="Unassembled WGS sequence"/>
</dbReference>
<dbReference type="GO" id="GO:0008168">
    <property type="term" value="F:methyltransferase activity"/>
    <property type="evidence" value="ECO:0007669"/>
    <property type="project" value="UniProtKB-KW"/>
</dbReference>
<dbReference type="Gene3D" id="3.40.50.150">
    <property type="entry name" value="Vaccinia Virus protein VP39"/>
    <property type="match status" value="1"/>
</dbReference>
<comment type="caution">
    <text evidence="2">The sequence shown here is derived from an EMBL/GenBank/DDBJ whole genome shotgun (WGS) entry which is preliminary data.</text>
</comment>
<feature type="domain" description="Methyltransferase type 11" evidence="1">
    <location>
        <begin position="41"/>
        <end position="134"/>
    </location>
</feature>
<organism evidence="2 3">
    <name type="scientific">Belnapia arida</name>
    <dbReference type="NCBI Taxonomy" id="2804533"/>
    <lineage>
        <taxon>Bacteria</taxon>
        <taxon>Pseudomonadati</taxon>
        <taxon>Pseudomonadota</taxon>
        <taxon>Alphaproteobacteria</taxon>
        <taxon>Acetobacterales</taxon>
        <taxon>Roseomonadaceae</taxon>
        <taxon>Belnapia</taxon>
    </lineage>
</organism>
<keyword evidence="2" id="KW-0489">Methyltransferase</keyword>
<keyword evidence="2" id="KW-0808">Transferase</keyword>